<dbReference type="InterPro" id="IPR003439">
    <property type="entry name" value="ABC_transporter-like_ATP-bd"/>
</dbReference>
<evidence type="ECO:0000313" key="10">
    <source>
        <dbReference type="Proteomes" id="UP000318405"/>
    </source>
</evidence>
<accession>A0A556AGA8</accession>
<evidence type="ECO:0000256" key="4">
    <source>
        <dbReference type="ARBA" id="ARBA00022475"/>
    </source>
</evidence>
<dbReference type="PROSITE" id="PS50893">
    <property type="entry name" value="ABC_TRANSPORTER_2"/>
    <property type="match status" value="1"/>
</dbReference>
<sequence>MAGVHRGVTADAAAPLLDVRQLSIHFGEPGDEVQATRDVSFAIRPGERVGLVGESGCGKTVTGLSLLGLLPPGRSRVEGAVRFDGQDLLAQGARAWRRVRGAQIGMIFQEPMSALDPVFTIGQQIAETLKAHQRIDDRQARERAIAALAEVGIPAPERRVDDYPHQLSGGMRQRAMIAIALVCRPRLLIADEPTTALDVTIQAQIIDLLLALSERNGTALLFITHDLGVVAETCTRVLTMYAGEVVEDAPVGQALAAPQHPYTSGLLRSMPRLSERKSRLPSVPGRVPRLTEMPVGCRFAARCAHARDVCHELQPLRPAGAQRSVRCVRHDELDLPGAST</sequence>
<dbReference type="InterPro" id="IPR027417">
    <property type="entry name" value="P-loop_NTPase"/>
</dbReference>
<dbReference type="InterPro" id="IPR003593">
    <property type="entry name" value="AAA+_ATPase"/>
</dbReference>
<name>A0A556AGA8_9BURK</name>
<gene>
    <name evidence="9" type="ORF">FOZ76_17760</name>
</gene>
<dbReference type="GO" id="GO:0016887">
    <property type="term" value="F:ATP hydrolysis activity"/>
    <property type="evidence" value="ECO:0007669"/>
    <property type="project" value="InterPro"/>
</dbReference>
<evidence type="ECO:0000259" key="8">
    <source>
        <dbReference type="PROSITE" id="PS50893"/>
    </source>
</evidence>
<dbReference type="SMART" id="SM00382">
    <property type="entry name" value="AAA"/>
    <property type="match status" value="1"/>
</dbReference>
<comment type="subcellular location">
    <subcellularLocation>
        <location evidence="1">Cell inner membrane</location>
        <topology evidence="1">Peripheral membrane protein</topology>
    </subcellularLocation>
</comment>
<keyword evidence="3" id="KW-0813">Transport</keyword>
<keyword evidence="5" id="KW-0547">Nucleotide-binding</keyword>
<dbReference type="GO" id="GO:0055085">
    <property type="term" value="P:transmembrane transport"/>
    <property type="evidence" value="ECO:0007669"/>
    <property type="project" value="UniProtKB-ARBA"/>
</dbReference>
<keyword evidence="4" id="KW-1003">Cell membrane</keyword>
<evidence type="ECO:0000256" key="7">
    <source>
        <dbReference type="ARBA" id="ARBA00023136"/>
    </source>
</evidence>
<keyword evidence="7" id="KW-0472">Membrane</keyword>
<evidence type="ECO:0000256" key="5">
    <source>
        <dbReference type="ARBA" id="ARBA00022741"/>
    </source>
</evidence>
<dbReference type="InterPro" id="IPR017871">
    <property type="entry name" value="ABC_transporter-like_CS"/>
</dbReference>
<proteinExistence type="inferred from homology"/>
<dbReference type="PANTHER" id="PTHR43297">
    <property type="entry name" value="OLIGOPEPTIDE TRANSPORT ATP-BINDING PROTEIN APPD"/>
    <property type="match status" value="1"/>
</dbReference>
<evidence type="ECO:0000256" key="3">
    <source>
        <dbReference type="ARBA" id="ARBA00022448"/>
    </source>
</evidence>
<organism evidence="9 10">
    <name type="scientific">Verticiella sediminum</name>
    <dbReference type="NCBI Taxonomy" id="1247510"/>
    <lineage>
        <taxon>Bacteria</taxon>
        <taxon>Pseudomonadati</taxon>
        <taxon>Pseudomonadota</taxon>
        <taxon>Betaproteobacteria</taxon>
        <taxon>Burkholderiales</taxon>
        <taxon>Alcaligenaceae</taxon>
        <taxon>Verticiella</taxon>
    </lineage>
</organism>
<dbReference type="SUPFAM" id="SSF52540">
    <property type="entry name" value="P-loop containing nucleoside triphosphate hydrolases"/>
    <property type="match status" value="1"/>
</dbReference>
<dbReference type="InterPro" id="IPR050388">
    <property type="entry name" value="ABC_Ni/Peptide_Import"/>
</dbReference>
<evidence type="ECO:0000256" key="6">
    <source>
        <dbReference type="ARBA" id="ARBA00022840"/>
    </source>
</evidence>
<evidence type="ECO:0000256" key="1">
    <source>
        <dbReference type="ARBA" id="ARBA00004417"/>
    </source>
</evidence>
<protein>
    <submittedName>
        <fullName evidence="9">ABC transporter ATP-binding protein</fullName>
    </submittedName>
</protein>
<dbReference type="GO" id="GO:0005524">
    <property type="term" value="F:ATP binding"/>
    <property type="evidence" value="ECO:0007669"/>
    <property type="project" value="UniProtKB-KW"/>
</dbReference>
<dbReference type="PROSITE" id="PS00211">
    <property type="entry name" value="ABC_TRANSPORTER_1"/>
    <property type="match status" value="1"/>
</dbReference>
<keyword evidence="6 9" id="KW-0067">ATP-binding</keyword>
<evidence type="ECO:0000256" key="2">
    <source>
        <dbReference type="ARBA" id="ARBA00005417"/>
    </source>
</evidence>
<comment type="caution">
    <text evidence="9">The sequence shown here is derived from an EMBL/GenBank/DDBJ whole genome shotgun (WGS) entry which is preliminary data.</text>
</comment>
<dbReference type="CDD" id="cd03257">
    <property type="entry name" value="ABC_NikE_OppD_transporters"/>
    <property type="match status" value="1"/>
</dbReference>
<dbReference type="Pfam" id="PF00005">
    <property type="entry name" value="ABC_tran"/>
    <property type="match status" value="1"/>
</dbReference>
<comment type="similarity">
    <text evidence="2">Belongs to the ABC transporter superfamily.</text>
</comment>
<dbReference type="NCBIfam" id="TIGR01727">
    <property type="entry name" value="oligo_HPY"/>
    <property type="match status" value="1"/>
</dbReference>
<dbReference type="EMBL" id="VLTJ01000032">
    <property type="protein sequence ID" value="TSH91916.1"/>
    <property type="molecule type" value="Genomic_DNA"/>
</dbReference>
<dbReference type="Gene3D" id="3.40.50.300">
    <property type="entry name" value="P-loop containing nucleotide triphosphate hydrolases"/>
    <property type="match status" value="1"/>
</dbReference>
<evidence type="ECO:0000313" key="9">
    <source>
        <dbReference type="EMBL" id="TSH91916.1"/>
    </source>
</evidence>
<feature type="domain" description="ABC transporter" evidence="8">
    <location>
        <begin position="19"/>
        <end position="267"/>
    </location>
</feature>
<dbReference type="OrthoDB" id="9802772at2"/>
<reference evidence="9 10" key="1">
    <citation type="submission" date="2019-07" db="EMBL/GenBank/DDBJ databases">
        <title>Qingshengfaniella alkalisoli gen. nov., sp. nov., isolated from saline soil.</title>
        <authorList>
            <person name="Xu L."/>
            <person name="Huang X.-X."/>
            <person name="Sun J.-Q."/>
        </authorList>
    </citation>
    <scope>NUCLEOTIDE SEQUENCE [LARGE SCALE GENOMIC DNA]</scope>
    <source>
        <strain evidence="9 10">DSM 27279</strain>
    </source>
</reference>
<dbReference type="Pfam" id="PF08352">
    <property type="entry name" value="oligo_HPY"/>
    <property type="match status" value="1"/>
</dbReference>
<dbReference type="InterPro" id="IPR013563">
    <property type="entry name" value="Oligopep_ABC_C"/>
</dbReference>
<dbReference type="GO" id="GO:0015833">
    <property type="term" value="P:peptide transport"/>
    <property type="evidence" value="ECO:0007669"/>
    <property type="project" value="InterPro"/>
</dbReference>
<dbReference type="PANTHER" id="PTHR43297:SF2">
    <property type="entry name" value="DIPEPTIDE TRANSPORT ATP-BINDING PROTEIN DPPD"/>
    <property type="match status" value="1"/>
</dbReference>
<dbReference type="Proteomes" id="UP000318405">
    <property type="component" value="Unassembled WGS sequence"/>
</dbReference>
<dbReference type="GO" id="GO:0005886">
    <property type="term" value="C:plasma membrane"/>
    <property type="evidence" value="ECO:0007669"/>
    <property type="project" value="UniProtKB-SubCell"/>
</dbReference>
<dbReference type="AlphaFoldDB" id="A0A556AGA8"/>
<keyword evidence="10" id="KW-1185">Reference proteome</keyword>
<dbReference type="FunFam" id="3.40.50.300:FF:000016">
    <property type="entry name" value="Oligopeptide ABC transporter ATP-binding component"/>
    <property type="match status" value="1"/>
</dbReference>